<dbReference type="AlphaFoldDB" id="A0A7W5JUB5"/>
<accession>A0A7W5JUB5</accession>
<dbReference type="RefSeq" id="WP_183337311.1">
    <property type="nucleotide sequence ID" value="NZ_JACHZG010000001.1"/>
</dbReference>
<proteinExistence type="predicted"/>
<evidence type="ECO:0000313" key="2">
    <source>
        <dbReference type="Proteomes" id="UP000565572"/>
    </source>
</evidence>
<sequence>MTAKGEGRPYRTLIGEEDPLRELVLYRTPRRWQYAIYTKGGVTDGHLLGTPLAADEGEAQAALVSLIEQLSGRTVAVVWRATQPDWWAGEASYAPSGFTPG</sequence>
<reference evidence="1 2" key="1">
    <citation type="submission" date="2020-08" db="EMBL/GenBank/DDBJ databases">
        <title>Sequencing the genomes of 1000 actinobacteria strains.</title>
        <authorList>
            <person name="Klenk H.-P."/>
        </authorList>
    </citation>
    <scope>NUCLEOTIDE SEQUENCE [LARGE SCALE GENOMIC DNA]</scope>
    <source>
        <strain evidence="1 2">DSM 11053</strain>
    </source>
</reference>
<dbReference type="Proteomes" id="UP000565572">
    <property type="component" value="Unassembled WGS sequence"/>
</dbReference>
<dbReference type="EMBL" id="JACHZG010000001">
    <property type="protein sequence ID" value="MBB3326350.1"/>
    <property type="molecule type" value="Genomic_DNA"/>
</dbReference>
<protein>
    <submittedName>
        <fullName evidence="1">Uncharacterized protein</fullName>
    </submittedName>
</protein>
<gene>
    <name evidence="1" type="ORF">FHX39_001294</name>
</gene>
<comment type="caution">
    <text evidence="1">The sequence shown here is derived from an EMBL/GenBank/DDBJ whole genome shotgun (WGS) entry which is preliminary data.</text>
</comment>
<name>A0A7W5JUB5_9ACTN</name>
<evidence type="ECO:0000313" key="1">
    <source>
        <dbReference type="EMBL" id="MBB3326350.1"/>
    </source>
</evidence>
<organism evidence="1 2">
    <name type="scientific">Microlunatus antarcticus</name>
    <dbReference type="NCBI Taxonomy" id="53388"/>
    <lineage>
        <taxon>Bacteria</taxon>
        <taxon>Bacillati</taxon>
        <taxon>Actinomycetota</taxon>
        <taxon>Actinomycetes</taxon>
        <taxon>Propionibacteriales</taxon>
        <taxon>Propionibacteriaceae</taxon>
        <taxon>Microlunatus</taxon>
    </lineage>
</organism>
<keyword evidence="2" id="KW-1185">Reference proteome</keyword>